<feature type="region of interest" description="Disordered" evidence="1">
    <location>
        <begin position="66"/>
        <end position="90"/>
    </location>
</feature>
<name>A0A840FLE7_9SPHN</name>
<protein>
    <recommendedName>
        <fullName evidence="5">Heme exporter protein D</fullName>
    </recommendedName>
</protein>
<gene>
    <name evidence="3" type="ORF">GGQ80_002045</name>
</gene>
<reference evidence="3 4" key="1">
    <citation type="submission" date="2020-08" db="EMBL/GenBank/DDBJ databases">
        <title>Genomic Encyclopedia of Type Strains, Phase IV (KMG-IV): sequencing the most valuable type-strain genomes for metagenomic binning, comparative biology and taxonomic classification.</title>
        <authorList>
            <person name="Goeker M."/>
        </authorList>
    </citation>
    <scope>NUCLEOTIDE SEQUENCE [LARGE SCALE GENOMIC DNA]</scope>
    <source>
        <strain evidence="3 4">YC6723</strain>
    </source>
</reference>
<dbReference type="AlphaFoldDB" id="A0A840FLE7"/>
<dbReference type="RefSeq" id="WP_183984378.1">
    <property type="nucleotide sequence ID" value="NZ_JACIEV010000005.1"/>
</dbReference>
<evidence type="ECO:0000256" key="2">
    <source>
        <dbReference type="SAM" id="Phobius"/>
    </source>
</evidence>
<evidence type="ECO:0000313" key="4">
    <source>
        <dbReference type="Proteomes" id="UP000529795"/>
    </source>
</evidence>
<dbReference type="EMBL" id="JACIEV010000005">
    <property type="protein sequence ID" value="MBB4154135.1"/>
    <property type="molecule type" value="Genomic_DNA"/>
</dbReference>
<evidence type="ECO:0008006" key="5">
    <source>
        <dbReference type="Google" id="ProtNLM"/>
    </source>
</evidence>
<feature type="transmembrane region" description="Helical" evidence="2">
    <location>
        <begin position="15"/>
        <end position="37"/>
    </location>
</feature>
<keyword evidence="4" id="KW-1185">Reference proteome</keyword>
<evidence type="ECO:0000256" key="1">
    <source>
        <dbReference type="SAM" id="MobiDB-lite"/>
    </source>
</evidence>
<evidence type="ECO:0000313" key="3">
    <source>
        <dbReference type="EMBL" id="MBB4154135.1"/>
    </source>
</evidence>
<accession>A0A840FLE7</accession>
<dbReference type="Proteomes" id="UP000529795">
    <property type="component" value="Unassembled WGS sequence"/>
</dbReference>
<feature type="compositionally biased region" description="Basic and acidic residues" evidence="1">
    <location>
        <begin position="76"/>
        <end position="90"/>
    </location>
</feature>
<keyword evidence="2" id="KW-1133">Transmembrane helix</keyword>
<proteinExistence type="predicted"/>
<organism evidence="3 4">
    <name type="scientific">Sphingomonas jinjuensis</name>
    <dbReference type="NCBI Taxonomy" id="535907"/>
    <lineage>
        <taxon>Bacteria</taxon>
        <taxon>Pseudomonadati</taxon>
        <taxon>Pseudomonadota</taxon>
        <taxon>Alphaproteobacteria</taxon>
        <taxon>Sphingomonadales</taxon>
        <taxon>Sphingomonadaceae</taxon>
        <taxon>Sphingomonas</taxon>
    </lineage>
</organism>
<keyword evidence="2" id="KW-0472">Membrane</keyword>
<sequence length="90" mass="9906">MTGILHVGDWSPVAIAQYALGLGALAMMAALSIVILYGDFWRQRHRIWAVLRGRQPLYPVPQADLEAPHASASTQLRRDRSAAEPTREAA</sequence>
<comment type="caution">
    <text evidence="3">The sequence shown here is derived from an EMBL/GenBank/DDBJ whole genome shotgun (WGS) entry which is preliminary data.</text>
</comment>
<keyword evidence="2" id="KW-0812">Transmembrane</keyword>